<proteinExistence type="predicted"/>
<gene>
    <name evidence="1" type="ORF">MFLO_12918</name>
</gene>
<protein>
    <recommendedName>
        <fullName evidence="3">Transposase</fullName>
    </recommendedName>
</protein>
<reference evidence="1 2" key="1">
    <citation type="journal article" date="2014" name="Int. J. Syst. Evol. Microbiol.">
        <title>Listeria floridensis sp. nov., Listeria aquatica sp. nov., Listeria cornellensis sp. nov., Listeria riparia sp. nov. and Listeria grandensis sp. nov., from agricultural and natural environments.</title>
        <authorList>
            <person name="den Bakker H.C."/>
            <person name="Warchocki S."/>
            <person name="Wright E.M."/>
            <person name="Allred A.F."/>
            <person name="Ahlstrom C."/>
            <person name="Manuel C.S."/>
            <person name="Stasiewicz M.J."/>
            <person name="Burrell A."/>
            <person name="Roof S."/>
            <person name="Strawn L."/>
            <person name="Fortes E.D."/>
            <person name="Nightingale K.K."/>
            <person name="Kephart D."/>
            <person name="Wiedmann M."/>
        </authorList>
    </citation>
    <scope>NUCLEOTIDE SEQUENCE [LARGE SCALE GENOMIC DNA]</scope>
    <source>
        <strain evidence="1 2">FSL S10-1187</strain>
    </source>
</reference>
<dbReference type="Proteomes" id="UP000019249">
    <property type="component" value="Unassembled WGS sequence"/>
</dbReference>
<evidence type="ECO:0008006" key="3">
    <source>
        <dbReference type="Google" id="ProtNLM"/>
    </source>
</evidence>
<dbReference type="EMBL" id="AODF01000032">
    <property type="protein sequence ID" value="EUJ27371.1"/>
    <property type="molecule type" value="Genomic_DNA"/>
</dbReference>
<sequence length="42" mass="4942">YRGLAKVTLQATLTYTAMNLKKTSFMDVEEVLFFFEFFHSES</sequence>
<organism evidence="1 2">
    <name type="scientific">Listeria floridensis FSL S10-1187</name>
    <dbReference type="NCBI Taxonomy" id="1265817"/>
    <lineage>
        <taxon>Bacteria</taxon>
        <taxon>Bacillati</taxon>
        <taxon>Bacillota</taxon>
        <taxon>Bacilli</taxon>
        <taxon>Bacillales</taxon>
        <taxon>Listeriaceae</taxon>
        <taxon>Listeria</taxon>
    </lineage>
</organism>
<comment type="caution">
    <text evidence="1">The sequence shown here is derived from an EMBL/GenBank/DDBJ whole genome shotgun (WGS) entry which is preliminary data.</text>
</comment>
<evidence type="ECO:0000313" key="2">
    <source>
        <dbReference type="Proteomes" id="UP000019249"/>
    </source>
</evidence>
<keyword evidence="2" id="KW-1185">Reference proteome</keyword>
<name>A0ABP3AWG7_9LIST</name>
<feature type="non-terminal residue" evidence="1">
    <location>
        <position position="1"/>
    </location>
</feature>
<evidence type="ECO:0000313" key="1">
    <source>
        <dbReference type="EMBL" id="EUJ27371.1"/>
    </source>
</evidence>
<accession>A0ABP3AWG7</accession>